<dbReference type="STRING" id="760192.Halhy_5006"/>
<dbReference type="AlphaFoldDB" id="F4L1A2"/>
<protein>
    <submittedName>
        <fullName evidence="1">Uncharacterized protein</fullName>
    </submittedName>
</protein>
<organism evidence="1 2">
    <name type="scientific">Haliscomenobacter hydrossis (strain ATCC 27775 / DSM 1100 / LMG 10767 / O)</name>
    <dbReference type="NCBI Taxonomy" id="760192"/>
    <lineage>
        <taxon>Bacteria</taxon>
        <taxon>Pseudomonadati</taxon>
        <taxon>Bacteroidota</taxon>
        <taxon>Saprospiria</taxon>
        <taxon>Saprospirales</taxon>
        <taxon>Haliscomenobacteraceae</taxon>
        <taxon>Haliscomenobacter</taxon>
    </lineage>
</organism>
<reference evidence="1 2" key="1">
    <citation type="journal article" date="2011" name="Stand. Genomic Sci.">
        <title>Complete genome sequence of Haliscomenobacter hydrossis type strain (O).</title>
        <authorList>
            <consortium name="US DOE Joint Genome Institute (JGI-PGF)"/>
            <person name="Daligault H."/>
            <person name="Lapidus A."/>
            <person name="Zeytun A."/>
            <person name="Nolan M."/>
            <person name="Lucas S."/>
            <person name="Del Rio T.G."/>
            <person name="Tice H."/>
            <person name="Cheng J.F."/>
            <person name="Tapia R."/>
            <person name="Han C."/>
            <person name="Goodwin L."/>
            <person name="Pitluck S."/>
            <person name="Liolios K."/>
            <person name="Pagani I."/>
            <person name="Ivanova N."/>
            <person name="Huntemann M."/>
            <person name="Mavromatis K."/>
            <person name="Mikhailova N."/>
            <person name="Pati A."/>
            <person name="Chen A."/>
            <person name="Palaniappan K."/>
            <person name="Land M."/>
            <person name="Hauser L."/>
            <person name="Brambilla E.M."/>
            <person name="Rohde M."/>
            <person name="Verbarg S."/>
            <person name="Goker M."/>
            <person name="Bristow J."/>
            <person name="Eisen J.A."/>
            <person name="Markowitz V."/>
            <person name="Hugenholtz P."/>
            <person name="Kyrpides N.C."/>
            <person name="Klenk H.P."/>
            <person name="Woyke T."/>
        </authorList>
    </citation>
    <scope>NUCLEOTIDE SEQUENCE [LARGE SCALE GENOMIC DNA]</scope>
    <source>
        <strain evidence="2">ATCC 27775 / DSM 1100 / LMG 10767 / O</strain>
    </source>
</reference>
<evidence type="ECO:0000313" key="1">
    <source>
        <dbReference type="EMBL" id="AEE52834.1"/>
    </source>
</evidence>
<gene>
    <name evidence="1" type="ordered locus">Halhy_5006</name>
</gene>
<dbReference type="KEGG" id="hhy:Halhy_5006"/>
<dbReference type="RefSeq" id="WP_013767369.1">
    <property type="nucleotide sequence ID" value="NC_015510.1"/>
</dbReference>
<dbReference type="HOGENOM" id="CLU_1088897_0_0_10"/>
<dbReference type="OrthoDB" id="1367303at2"/>
<accession>F4L1A2</accession>
<reference key="2">
    <citation type="submission" date="2011-04" db="EMBL/GenBank/DDBJ databases">
        <title>Complete sequence of chromosome of Haliscomenobacter hydrossis DSM 1100.</title>
        <authorList>
            <consortium name="US DOE Joint Genome Institute (JGI-PGF)"/>
            <person name="Lucas S."/>
            <person name="Han J."/>
            <person name="Lapidus A."/>
            <person name="Bruce D."/>
            <person name="Goodwin L."/>
            <person name="Pitluck S."/>
            <person name="Peters L."/>
            <person name="Kyrpides N."/>
            <person name="Mavromatis K."/>
            <person name="Ivanova N."/>
            <person name="Ovchinnikova G."/>
            <person name="Pagani I."/>
            <person name="Daligault H."/>
            <person name="Detter J.C."/>
            <person name="Han C."/>
            <person name="Land M."/>
            <person name="Hauser L."/>
            <person name="Markowitz V."/>
            <person name="Cheng J.-F."/>
            <person name="Hugenholtz P."/>
            <person name="Woyke T."/>
            <person name="Wu D."/>
            <person name="Verbarg S."/>
            <person name="Frueling A."/>
            <person name="Brambilla E."/>
            <person name="Klenk H.-P."/>
            <person name="Eisen J.A."/>
        </authorList>
    </citation>
    <scope>NUCLEOTIDE SEQUENCE</scope>
    <source>
        <strain>DSM 1100</strain>
    </source>
</reference>
<dbReference type="Proteomes" id="UP000008461">
    <property type="component" value="Chromosome"/>
</dbReference>
<dbReference type="EMBL" id="CP002691">
    <property type="protein sequence ID" value="AEE52834.1"/>
    <property type="molecule type" value="Genomic_DNA"/>
</dbReference>
<evidence type="ECO:0000313" key="2">
    <source>
        <dbReference type="Proteomes" id="UP000008461"/>
    </source>
</evidence>
<keyword evidence="2" id="KW-1185">Reference proteome</keyword>
<proteinExistence type="predicted"/>
<sequence>MTRKISTFRSLMLLVDQDESDHVLKDIALLFESALRDWPTDNSRDIVKCIQEFKGYFGDPFTFVDGRIINIVEAPDWSWRGESGAALTEMIELSIKHYGTADFDAIVGRVLSHYEQKFLLTSKQKPISSTGFAGFDLCSSTLTKADYVQWLGLEPDEFGGTDNTEFDGTKTTIWSIRTPMTLNTVSANLIRRIVNRLVPIKDRLIALKQAHPDLNAELEVVLWSNPLDLYIDMDNETLLFLAEIGAQFRSEMFTI</sequence>
<name>F4L1A2_HALH1</name>